<dbReference type="RefSeq" id="WP_097078499.1">
    <property type="nucleotide sequence ID" value="NZ_BAABHT010000003.1"/>
</dbReference>
<dbReference type="EMBL" id="OANT01000002">
    <property type="protein sequence ID" value="SNX44257.1"/>
    <property type="molecule type" value="Genomic_DNA"/>
</dbReference>
<keyword evidence="1" id="KW-0472">Membrane</keyword>
<organism evidence="2 3">
    <name type="scientific">Acinetobacter puyangensis</name>
    <dbReference type="NCBI Taxonomy" id="1096779"/>
    <lineage>
        <taxon>Bacteria</taxon>
        <taxon>Pseudomonadati</taxon>
        <taxon>Pseudomonadota</taxon>
        <taxon>Gammaproteobacteria</taxon>
        <taxon>Moraxellales</taxon>
        <taxon>Moraxellaceae</taxon>
        <taxon>Acinetobacter</taxon>
    </lineage>
</organism>
<name>A0A240E675_9GAMM</name>
<dbReference type="OrthoDB" id="6694816at2"/>
<evidence type="ECO:0000313" key="3">
    <source>
        <dbReference type="Proteomes" id="UP000219042"/>
    </source>
</evidence>
<keyword evidence="3" id="KW-1185">Reference proteome</keyword>
<keyword evidence="1" id="KW-1133">Transmembrane helix</keyword>
<feature type="transmembrane region" description="Helical" evidence="1">
    <location>
        <begin position="42"/>
        <end position="65"/>
    </location>
</feature>
<dbReference type="Proteomes" id="UP000219042">
    <property type="component" value="Unassembled WGS sequence"/>
</dbReference>
<dbReference type="AlphaFoldDB" id="A0A240E675"/>
<evidence type="ECO:0000313" key="2">
    <source>
        <dbReference type="EMBL" id="SNX44257.1"/>
    </source>
</evidence>
<sequence length="93" mass="9809">MSADHAQTAIEASAAVTSASSKTAVVGGSVTFLGWVTSLDPITIIGVSVGIGGLLVSVLSFLINWHYKKLENKRADEIHQLKVKELKGECDAK</sequence>
<gene>
    <name evidence="2" type="ORF">SAMN05421731_102418</name>
</gene>
<accession>A0A240E675</accession>
<dbReference type="InterPro" id="IPR032124">
    <property type="entry name" value="Phage_F116_holin"/>
</dbReference>
<protein>
    <submittedName>
        <fullName evidence="2">Bacteriophage holin family, superfamily II-like</fullName>
    </submittedName>
</protein>
<proteinExistence type="predicted"/>
<keyword evidence="1" id="KW-0812">Transmembrane</keyword>
<reference evidence="3" key="1">
    <citation type="submission" date="2016-09" db="EMBL/GenBank/DDBJ databases">
        <authorList>
            <person name="Varghese N."/>
            <person name="Submissions S."/>
        </authorList>
    </citation>
    <scope>NUCLEOTIDE SEQUENCE [LARGE SCALE GENOMIC DNA]</scope>
    <source>
        <strain evidence="3">ANC 4466</strain>
    </source>
</reference>
<evidence type="ECO:0000256" key="1">
    <source>
        <dbReference type="SAM" id="Phobius"/>
    </source>
</evidence>
<dbReference type="Pfam" id="PF16082">
    <property type="entry name" value="Phage_holin_2_4"/>
    <property type="match status" value="1"/>
</dbReference>